<keyword evidence="3" id="KW-1185">Reference proteome</keyword>
<dbReference type="InterPro" id="IPR029063">
    <property type="entry name" value="SAM-dependent_MTases_sf"/>
</dbReference>
<dbReference type="SUPFAM" id="SSF53335">
    <property type="entry name" value="S-adenosyl-L-methionine-dependent methyltransferases"/>
    <property type="match status" value="1"/>
</dbReference>
<feature type="domain" description="Methyltransferase" evidence="1">
    <location>
        <begin position="63"/>
        <end position="153"/>
    </location>
</feature>
<evidence type="ECO:0000313" key="3">
    <source>
        <dbReference type="Proteomes" id="UP001500831"/>
    </source>
</evidence>
<gene>
    <name evidence="2" type="ORF">GCM10010517_05620</name>
</gene>
<dbReference type="Pfam" id="PF13649">
    <property type="entry name" value="Methyltransf_25"/>
    <property type="match status" value="1"/>
</dbReference>
<evidence type="ECO:0000259" key="1">
    <source>
        <dbReference type="Pfam" id="PF13649"/>
    </source>
</evidence>
<dbReference type="RefSeq" id="WP_344967448.1">
    <property type="nucleotide sequence ID" value="NZ_BAAAVI010000002.1"/>
</dbReference>
<comment type="caution">
    <text evidence="2">The sequence shown here is derived from an EMBL/GenBank/DDBJ whole genome shotgun (WGS) entry which is preliminary data.</text>
</comment>
<dbReference type="EMBL" id="BAAAVI010000002">
    <property type="protein sequence ID" value="GAA2848345.1"/>
    <property type="molecule type" value="Genomic_DNA"/>
</dbReference>
<dbReference type="CDD" id="cd02440">
    <property type="entry name" value="AdoMet_MTases"/>
    <property type="match status" value="1"/>
</dbReference>
<dbReference type="Gene3D" id="3.40.50.150">
    <property type="entry name" value="Vaccinia Virus protein VP39"/>
    <property type="match status" value="1"/>
</dbReference>
<evidence type="ECO:0000313" key="2">
    <source>
        <dbReference type="EMBL" id="GAA2848345.1"/>
    </source>
</evidence>
<dbReference type="InterPro" id="IPR041698">
    <property type="entry name" value="Methyltransf_25"/>
</dbReference>
<reference evidence="2 3" key="1">
    <citation type="journal article" date="2019" name="Int. J. Syst. Evol. Microbiol.">
        <title>The Global Catalogue of Microorganisms (GCM) 10K type strain sequencing project: providing services to taxonomists for standard genome sequencing and annotation.</title>
        <authorList>
            <consortium name="The Broad Institute Genomics Platform"/>
            <consortium name="The Broad Institute Genome Sequencing Center for Infectious Disease"/>
            <person name="Wu L."/>
            <person name="Ma J."/>
        </authorList>
    </citation>
    <scope>NUCLEOTIDE SEQUENCE [LARGE SCALE GENOMIC DNA]</scope>
    <source>
        <strain evidence="2 3">JCM 6242</strain>
    </source>
</reference>
<name>A0ABN3VQ84_9ACTN</name>
<accession>A0ABN3VQ84</accession>
<organism evidence="2 3">
    <name type="scientific">Streptosporangium fragile</name>
    <dbReference type="NCBI Taxonomy" id="46186"/>
    <lineage>
        <taxon>Bacteria</taxon>
        <taxon>Bacillati</taxon>
        <taxon>Actinomycetota</taxon>
        <taxon>Actinomycetes</taxon>
        <taxon>Streptosporangiales</taxon>
        <taxon>Streptosporangiaceae</taxon>
        <taxon>Streptosporangium</taxon>
    </lineage>
</organism>
<protein>
    <recommendedName>
        <fullName evidence="1">Methyltransferase domain-containing protein</fullName>
    </recommendedName>
</protein>
<proteinExistence type="predicted"/>
<dbReference type="Proteomes" id="UP001500831">
    <property type="component" value="Unassembled WGS sequence"/>
</dbReference>
<sequence>MEPSEIERRAAELGPWVSSFEFGGAVYPRANGTVVTHEIEPRTALHRQRVAEFFEAFPGAARILELGILEGADTVHLAARPGTEVVGIEGRAENLARARFVMELHGLTEVRLLLGDVETMDLGELGEFDAVMCAGLLYHLTRPWETLADLRKVTGRLYLQTHYWNRRAETHTVGGYTVKTVSETYSEPRLRGLAERVLWFDRASLLTALRDAGFDRIQVIRDEADGPVGTIVLTCSASGVC</sequence>